<name>A0A1M5A1Y5_9GAMM</name>
<dbReference type="RefSeq" id="WP_073273638.1">
    <property type="nucleotide sequence ID" value="NZ_FQVA01000001.1"/>
</dbReference>
<keyword evidence="2" id="KW-1185">Reference proteome</keyword>
<organism evidence="1 2">
    <name type="scientific">Microbulbifer donghaiensis</name>
    <dbReference type="NCBI Taxonomy" id="494016"/>
    <lineage>
        <taxon>Bacteria</taxon>
        <taxon>Pseudomonadati</taxon>
        <taxon>Pseudomonadota</taxon>
        <taxon>Gammaproteobacteria</taxon>
        <taxon>Cellvibrionales</taxon>
        <taxon>Microbulbiferaceae</taxon>
        <taxon>Microbulbifer</taxon>
    </lineage>
</organism>
<evidence type="ECO:0000313" key="1">
    <source>
        <dbReference type="EMBL" id="SHF24234.1"/>
    </source>
</evidence>
<dbReference type="STRING" id="494016.SAMN04487965_1720"/>
<dbReference type="InterPro" id="IPR021330">
    <property type="entry name" value="DUF2939"/>
</dbReference>
<proteinExistence type="predicted"/>
<reference evidence="2" key="1">
    <citation type="submission" date="2016-11" db="EMBL/GenBank/DDBJ databases">
        <authorList>
            <person name="Varghese N."/>
            <person name="Submissions S."/>
        </authorList>
    </citation>
    <scope>NUCLEOTIDE SEQUENCE [LARGE SCALE GENOMIC DNA]</scope>
    <source>
        <strain evidence="2">CGMCC 1.7063</strain>
    </source>
</reference>
<protein>
    <recommendedName>
        <fullName evidence="3">DUF2939 domain-containing protein</fullName>
    </recommendedName>
</protein>
<sequence length="200" mass="22965">MKKWLGVALLSLALIIIGYVALPGFALEQLEQAAQAADAREQGERQRGVENLRRYVDFPVLRDNLKLRLQRQLRESMGDSLPEEFDEFLVAGANLFIGPLLNQLVTPEGIADLLRGGKNMYEFERDLYRRRSPSIESQAQEHDADKEAGWQRLAWRFVGLNRVTADYGDSDQAALRLELERRGLRWQLVDIELLQTVDRE</sequence>
<accession>A0A1M5A1Y5</accession>
<dbReference type="AlphaFoldDB" id="A0A1M5A1Y5"/>
<dbReference type="OrthoDB" id="5739641at2"/>
<dbReference type="Pfam" id="PF11159">
    <property type="entry name" value="DUF2939"/>
    <property type="match status" value="1"/>
</dbReference>
<dbReference type="Proteomes" id="UP000184170">
    <property type="component" value="Unassembled WGS sequence"/>
</dbReference>
<evidence type="ECO:0008006" key="3">
    <source>
        <dbReference type="Google" id="ProtNLM"/>
    </source>
</evidence>
<gene>
    <name evidence="1" type="ORF">SAMN04487965_1720</name>
</gene>
<evidence type="ECO:0000313" key="2">
    <source>
        <dbReference type="Proteomes" id="UP000184170"/>
    </source>
</evidence>
<dbReference type="EMBL" id="FQVA01000001">
    <property type="protein sequence ID" value="SHF24234.1"/>
    <property type="molecule type" value="Genomic_DNA"/>
</dbReference>